<organism evidence="1 2">
    <name type="scientific">Ridgeia piscesae</name>
    <name type="common">Tubeworm</name>
    <dbReference type="NCBI Taxonomy" id="27915"/>
    <lineage>
        <taxon>Eukaryota</taxon>
        <taxon>Metazoa</taxon>
        <taxon>Spiralia</taxon>
        <taxon>Lophotrochozoa</taxon>
        <taxon>Annelida</taxon>
        <taxon>Polychaeta</taxon>
        <taxon>Sedentaria</taxon>
        <taxon>Canalipalpata</taxon>
        <taxon>Sabellida</taxon>
        <taxon>Siboglinidae</taxon>
        <taxon>Ridgeia</taxon>
    </lineage>
</organism>
<name>A0AAD9L1Y0_RIDPI</name>
<keyword evidence="2" id="KW-1185">Reference proteome</keyword>
<dbReference type="AlphaFoldDB" id="A0AAD9L1Y0"/>
<sequence>MCAVVNRIAVLHLRHHHGKSRMPRVVTITDEPNLSATTSRINSRIRWRHHDRRSTRIETRHHQNPLLFSTFATATANPECRVSS</sequence>
<dbReference type="EMBL" id="JAODUO010000392">
    <property type="protein sequence ID" value="KAK2181574.1"/>
    <property type="molecule type" value="Genomic_DNA"/>
</dbReference>
<dbReference type="Proteomes" id="UP001209878">
    <property type="component" value="Unassembled WGS sequence"/>
</dbReference>
<protein>
    <submittedName>
        <fullName evidence="1">Uncharacterized protein</fullName>
    </submittedName>
</protein>
<accession>A0AAD9L1Y0</accession>
<evidence type="ECO:0000313" key="2">
    <source>
        <dbReference type="Proteomes" id="UP001209878"/>
    </source>
</evidence>
<proteinExistence type="predicted"/>
<gene>
    <name evidence="1" type="ORF">NP493_393g05013</name>
</gene>
<evidence type="ECO:0000313" key="1">
    <source>
        <dbReference type="EMBL" id="KAK2181574.1"/>
    </source>
</evidence>
<reference evidence="1" key="1">
    <citation type="journal article" date="2023" name="Mol. Biol. Evol.">
        <title>Third-Generation Sequencing Reveals the Adaptive Role of the Epigenome in Three Deep-Sea Polychaetes.</title>
        <authorList>
            <person name="Perez M."/>
            <person name="Aroh O."/>
            <person name="Sun Y."/>
            <person name="Lan Y."/>
            <person name="Juniper S.K."/>
            <person name="Young C.R."/>
            <person name="Angers B."/>
            <person name="Qian P.Y."/>
        </authorList>
    </citation>
    <scope>NUCLEOTIDE SEQUENCE</scope>
    <source>
        <strain evidence="1">R07B-5</strain>
    </source>
</reference>
<comment type="caution">
    <text evidence="1">The sequence shown here is derived from an EMBL/GenBank/DDBJ whole genome shotgun (WGS) entry which is preliminary data.</text>
</comment>